<dbReference type="AlphaFoldDB" id="A0AAW8QZQ8"/>
<gene>
    <name evidence="1" type="ORF">RM544_02730</name>
</gene>
<protein>
    <submittedName>
        <fullName evidence="1">Uncharacterized protein</fullName>
    </submittedName>
</protein>
<dbReference type="EMBL" id="JAVRIE010000001">
    <property type="protein sequence ID" value="MDT0581437.1"/>
    <property type="molecule type" value="Genomic_DNA"/>
</dbReference>
<comment type="caution">
    <text evidence="1">The sequence shown here is derived from an EMBL/GenBank/DDBJ whole genome shotgun (WGS) entry which is preliminary data.</text>
</comment>
<accession>A0AAW8QZQ8</accession>
<dbReference type="Proteomes" id="UP001249020">
    <property type="component" value="Unassembled WGS sequence"/>
</dbReference>
<evidence type="ECO:0000313" key="2">
    <source>
        <dbReference type="Proteomes" id="UP001249020"/>
    </source>
</evidence>
<name>A0AAW8QZQ8_9ALTE</name>
<evidence type="ECO:0000313" key="1">
    <source>
        <dbReference type="EMBL" id="MDT0581437.1"/>
    </source>
</evidence>
<sequence length="117" mass="13232">MPKSKAVPFSFQNGWLDELDGRTGIAQVMRLRFDALTYDLGGTDALSYQQRSLVERALWLEYWLADQERLLATGFELDIGKWVQATNSLQGLYSKLGLAKAKHTKDITEYLSSKAKS</sequence>
<reference evidence="1 2" key="1">
    <citation type="submission" date="2023-09" db="EMBL/GenBank/DDBJ databases">
        <authorList>
            <person name="Rey-Velasco X."/>
        </authorList>
    </citation>
    <scope>NUCLEOTIDE SEQUENCE [LARGE SCALE GENOMIC DNA]</scope>
    <source>
        <strain evidence="1 2">W409</strain>
    </source>
</reference>
<proteinExistence type="predicted"/>
<keyword evidence="2" id="KW-1185">Reference proteome</keyword>
<organism evidence="1 2">
    <name type="scientific">Brumicola blandensis</name>
    <dbReference type="NCBI Taxonomy" id="3075611"/>
    <lineage>
        <taxon>Bacteria</taxon>
        <taxon>Pseudomonadati</taxon>
        <taxon>Pseudomonadota</taxon>
        <taxon>Gammaproteobacteria</taxon>
        <taxon>Alteromonadales</taxon>
        <taxon>Alteromonadaceae</taxon>
        <taxon>Brumicola</taxon>
    </lineage>
</organism>
<dbReference type="RefSeq" id="WP_311360238.1">
    <property type="nucleotide sequence ID" value="NZ_JAVRIE010000001.1"/>
</dbReference>